<dbReference type="InterPro" id="IPR011050">
    <property type="entry name" value="Pectin_lyase_fold/virulence"/>
</dbReference>
<protein>
    <submittedName>
        <fullName evidence="1">Uncharacterized protein</fullName>
    </submittedName>
</protein>
<evidence type="ECO:0000313" key="1">
    <source>
        <dbReference type="EMBL" id="KAK2951286.1"/>
    </source>
</evidence>
<accession>A0ABQ9XH03</accession>
<reference evidence="1 2" key="1">
    <citation type="journal article" date="2022" name="bioRxiv">
        <title>Genomics of Preaxostyla Flagellates Illuminates Evolutionary Transitions and the Path Towards Mitochondrial Loss.</title>
        <authorList>
            <person name="Novak L.V.F."/>
            <person name="Treitli S.C."/>
            <person name="Pyrih J."/>
            <person name="Halakuc P."/>
            <person name="Pipaliya S.V."/>
            <person name="Vacek V."/>
            <person name="Brzon O."/>
            <person name="Soukal P."/>
            <person name="Eme L."/>
            <person name="Dacks J.B."/>
            <person name="Karnkowska A."/>
            <person name="Elias M."/>
            <person name="Hampl V."/>
        </authorList>
    </citation>
    <scope>NUCLEOTIDE SEQUENCE [LARGE SCALE GENOMIC DNA]</scope>
    <source>
        <strain evidence="1">NAU3</strain>
        <tissue evidence="1">Gut</tissue>
    </source>
</reference>
<keyword evidence="2" id="KW-1185">Reference proteome</keyword>
<dbReference type="SUPFAM" id="SSF51126">
    <property type="entry name" value="Pectin lyase-like"/>
    <property type="match status" value="1"/>
</dbReference>
<organism evidence="1 2">
    <name type="scientific">Blattamonas nauphoetae</name>
    <dbReference type="NCBI Taxonomy" id="2049346"/>
    <lineage>
        <taxon>Eukaryota</taxon>
        <taxon>Metamonada</taxon>
        <taxon>Preaxostyla</taxon>
        <taxon>Oxymonadida</taxon>
        <taxon>Blattamonas</taxon>
    </lineage>
</organism>
<name>A0ABQ9XH03_9EUKA</name>
<evidence type="ECO:0000313" key="2">
    <source>
        <dbReference type="Proteomes" id="UP001281761"/>
    </source>
</evidence>
<gene>
    <name evidence="1" type="ORF">BLNAU_13773</name>
</gene>
<sequence>MSHKIRQSDSLSENHDISCTGFSLSDTELTHPTGILCNFGCIDPQTALSSFLQQPSTTLLNTQLTNVTSPSSNPTIQKYLPKIDQTVIGCVVKHSTNHFSGTTIRDFNSGGSFLAINSSFAHCTDTLVPSDTHPNYILQNYTGTNRLFLESPSGTILVQRCSFEHMSNTQANGGAGICVHHFTGDVTVKECLFIDCTTTSSGGAVVLNCLSPYFPATVEDSTFIHCTAPTASVGALSSTNTNPLTVVGCVFDMCQAKMVAGAIGFSGRTEVSLSNDVFIECSSSKGACMIQYADYGITCSGLSFRRCSSTATPPSHDLLMQTIITSQLPDDLFATCSSTWTSGNVHWSGRSPANPIPMQLMTSSSRTLQLTTTTTETSIEFTLTVSSALSGSVEAFIHDGSHSRLVVFAFSGTSATCSASNAQGGEDPTGKTYLIRSACIAKTDILFPRLSSVSVTQSEDLQTILISLIGTDFLDSSVVVTLKGDSTTMDLTFHQSTANVLSLNSTILPSSSHGFQFGKSYTVLFGKAKGVLHFPDCGQTIDIPALQPIKQITTAEIEETHQTYMVVQVNGENIPKGDLTFTVSDSKGNQKEFDVWWSGNHCFLSVTLYPREEAHFAYSEECKIIAVNDSSILLPTGLTFTLPDPPPFATSVTCVLNDDLSKAIITVCGGPFDDFPYDLILFSDDFSDMLMSEQTPFINSTALAFEAPVFPDWTAASEAGVYPYLLMNQEYTVGTIYNLNDWSEVLVDTSLVFTVPPPPVVTGASFEFVTEQMITGIVTLTGQGLQRSGEYEVTVGSPPVTFSVHTEGTELKSNPLPIRWGTASLKYDTTFTLPSSISKKGNNAITIPSSGSFTVGASPFELAAIVVDRTGNDDISCGETETLCRTIARGWRVAMEISDTLPMDIVLKVKQEASFGTCFCVRKHHLRIKPESGTPKRVVVESTLKQTTSAMGTGILNVDDSSILIEQQYLHLLAKTSSWDGLQPDVVVQGKGLIVMESVWIVQDGSGKVGIGLVSLSAGLVELNNVHVDRLEISNGVSFISGDHSSIDVEMKMSGCVLSNLQSGTVPLISFSSSPSSSSSFQMTDCVCSKVTTLSNTPSTDVAVILVRTGQSELAVTGSQFIDCGIVSESGALTCPVFCLHYSSQLCSSPMISFSSCSFIRSSPSSPTFGALHITLHTSIARITLSDCLFNCRQLDSSKVMPGALIEYQHSFPIVVRRKTVFSNCNLSVVKR</sequence>
<proteinExistence type="predicted"/>
<comment type="caution">
    <text evidence="1">The sequence shown here is derived from an EMBL/GenBank/DDBJ whole genome shotgun (WGS) entry which is preliminary data.</text>
</comment>
<dbReference type="EMBL" id="JARBJD010000121">
    <property type="protein sequence ID" value="KAK2951286.1"/>
    <property type="molecule type" value="Genomic_DNA"/>
</dbReference>
<dbReference type="Proteomes" id="UP001281761">
    <property type="component" value="Unassembled WGS sequence"/>
</dbReference>